<feature type="transmembrane region" description="Helical" evidence="7">
    <location>
        <begin position="254"/>
        <end position="277"/>
    </location>
</feature>
<evidence type="ECO:0000313" key="8">
    <source>
        <dbReference type="EMBL" id="SCY82456.1"/>
    </source>
</evidence>
<dbReference type="Pfam" id="PF01790">
    <property type="entry name" value="LGT"/>
    <property type="match status" value="1"/>
</dbReference>
<keyword evidence="2" id="KW-1003">Cell membrane</keyword>
<dbReference type="PANTHER" id="PTHR30589">
    <property type="entry name" value="PROLIPOPROTEIN DIACYLGLYCERYL TRANSFERASE"/>
    <property type="match status" value="1"/>
</dbReference>
<gene>
    <name evidence="8" type="ORF">SAMN05216233_12432</name>
</gene>
<feature type="transmembrane region" description="Helical" evidence="7">
    <location>
        <begin position="91"/>
        <end position="111"/>
    </location>
</feature>
<protein>
    <submittedName>
        <fullName evidence="8">Prolipoprotein diacylglyceryl transferase</fullName>
    </submittedName>
</protein>
<reference evidence="8 9" key="1">
    <citation type="submission" date="2016-10" db="EMBL/GenBank/DDBJ databases">
        <authorList>
            <person name="de Groot N.N."/>
        </authorList>
    </citation>
    <scope>NUCLEOTIDE SEQUENCE [LARGE SCALE GENOMIC DNA]</scope>
    <source>
        <strain evidence="8 9">AA1</strain>
    </source>
</reference>
<evidence type="ECO:0000256" key="3">
    <source>
        <dbReference type="ARBA" id="ARBA00022679"/>
    </source>
</evidence>
<dbReference type="GO" id="GO:0008961">
    <property type="term" value="F:phosphatidylglycerol-prolipoprotein diacylglyceryl transferase activity"/>
    <property type="evidence" value="ECO:0007669"/>
    <property type="project" value="InterPro"/>
</dbReference>
<evidence type="ECO:0000256" key="2">
    <source>
        <dbReference type="ARBA" id="ARBA00022475"/>
    </source>
</evidence>
<evidence type="ECO:0000256" key="4">
    <source>
        <dbReference type="ARBA" id="ARBA00022692"/>
    </source>
</evidence>
<keyword evidence="9" id="KW-1185">Reference proteome</keyword>
<keyword evidence="4 7" id="KW-0812">Transmembrane</keyword>
<sequence>MHVIIEPPSPCPTPWSHRITPTLTVWGRDMPSFHGFGAVGVVAAFLFAMRLSLSLGLSPGAVLFLMGLAAFTFWAHSLAVKILPLKEGFVYLRHVVTLVPALLLSGMALGLRSPLAYTEVIMLAIGLLQAIGRFGCFMAGCCHGRPHRWGICYGGGHVATGFPAYLKQVRLFPVQPVEAIWGLLCVAAGSGLLLAGYPAGSGLSSYLVLYGLGRFFLEFYRGDAARAYLGPLSEAQAFSLLFMFVVLLGEATRAIPFFSWHALAFALPATTGAVLAVSPSRRQTARLFRPAHVRELAARLSWFGTETEGQTPPHGENQPAIVLTATASGVRISTESLEHMGAPISYIAFSSQGHCLPQRDARKLARLCLRLIKQPAALFFEGRPGIFHVFAGDIAIVSSMANTSRLHLSEHALPTPRAKHP</sequence>
<dbReference type="InterPro" id="IPR001640">
    <property type="entry name" value="Lgt"/>
</dbReference>
<evidence type="ECO:0000256" key="7">
    <source>
        <dbReference type="SAM" id="Phobius"/>
    </source>
</evidence>
<dbReference type="EMBL" id="FMUX01000024">
    <property type="protein sequence ID" value="SCY82456.1"/>
    <property type="molecule type" value="Genomic_DNA"/>
</dbReference>
<dbReference type="OrthoDB" id="871140at2"/>
<dbReference type="GO" id="GO:0005886">
    <property type="term" value="C:plasma membrane"/>
    <property type="evidence" value="ECO:0007669"/>
    <property type="project" value="InterPro"/>
</dbReference>
<evidence type="ECO:0000313" key="9">
    <source>
        <dbReference type="Proteomes" id="UP000198870"/>
    </source>
</evidence>
<evidence type="ECO:0000256" key="6">
    <source>
        <dbReference type="ARBA" id="ARBA00023136"/>
    </source>
</evidence>
<proteinExistence type="inferred from homology"/>
<dbReference type="AlphaFoldDB" id="A0A1G5J275"/>
<dbReference type="Proteomes" id="UP000198870">
    <property type="component" value="Unassembled WGS sequence"/>
</dbReference>
<dbReference type="STRING" id="419481.SAMN05216233_12432"/>
<dbReference type="PANTHER" id="PTHR30589:SF0">
    <property type="entry name" value="PHOSPHATIDYLGLYCEROL--PROLIPOPROTEIN DIACYLGLYCERYL TRANSFERASE"/>
    <property type="match status" value="1"/>
</dbReference>
<feature type="transmembrane region" description="Helical" evidence="7">
    <location>
        <begin position="227"/>
        <end position="248"/>
    </location>
</feature>
<evidence type="ECO:0000256" key="1">
    <source>
        <dbReference type="ARBA" id="ARBA00007150"/>
    </source>
</evidence>
<feature type="transmembrane region" description="Helical" evidence="7">
    <location>
        <begin position="146"/>
        <end position="166"/>
    </location>
</feature>
<feature type="transmembrane region" description="Helical" evidence="7">
    <location>
        <begin position="120"/>
        <end position="140"/>
    </location>
</feature>
<organism evidence="8 9">
    <name type="scientific">Desulfoluna spongiiphila</name>
    <dbReference type="NCBI Taxonomy" id="419481"/>
    <lineage>
        <taxon>Bacteria</taxon>
        <taxon>Pseudomonadati</taxon>
        <taxon>Thermodesulfobacteriota</taxon>
        <taxon>Desulfobacteria</taxon>
        <taxon>Desulfobacterales</taxon>
        <taxon>Desulfolunaceae</taxon>
        <taxon>Desulfoluna</taxon>
    </lineage>
</organism>
<dbReference type="GO" id="GO:0042158">
    <property type="term" value="P:lipoprotein biosynthetic process"/>
    <property type="evidence" value="ECO:0007669"/>
    <property type="project" value="InterPro"/>
</dbReference>
<feature type="transmembrane region" description="Helical" evidence="7">
    <location>
        <begin position="60"/>
        <end position="79"/>
    </location>
</feature>
<dbReference type="RefSeq" id="WP_092214692.1">
    <property type="nucleotide sequence ID" value="NZ_FMUX01000024.1"/>
</dbReference>
<name>A0A1G5J275_9BACT</name>
<keyword evidence="6 7" id="KW-0472">Membrane</keyword>
<keyword evidence="5 7" id="KW-1133">Transmembrane helix</keyword>
<accession>A0A1G5J275</accession>
<comment type="similarity">
    <text evidence="1">Belongs to the Lgt family.</text>
</comment>
<evidence type="ECO:0000256" key="5">
    <source>
        <dbReference type="ARBA" id="ARBA00022989"/>
    </source>
</evidence>
<keyword evidence="3 8" id="KW-0808">Transferase</keyword>
<feature type="transmembrane region" description="Helical" evidence="7">
    <location>
        <begin position="33"/>
        <end position="53"/>
    </location>
</feature>
<keyword evidence="8" id="KW-0449">Lipoprotein</keyword>